<dbReference type="VEuPathDB" id="VectorBase:BGLB022184"/>
<name>A0A2C9KPR7_BIOGL</name>
<keyword evidence="1" id="KW-0732">Signal</keyword>
<dbReference type="OrthoDB" id="9425590at2759"/>
<evidence type="ECO:0008006" key="4">
    <source>
        <dbReference type="Google" id="ProtNLM"/>
    </source>
</evidence>
<protein>
    <recommendedName>
        <fullName evidence="4">Secreted protein</fullName>
    </recommendedName>
</protein>
<organism evidence="2 3">
    <name type="scientific">Biomphalaria glabrata</name>
    <name type="common">Bloodfluke planorb</name>
    <name type="synonym">Freshwater snail</name>
    <dbReference type="NCBI Taxonomy" id="6526"/>
    <lineage>
        <taxon>Eukaryota</taxon>
        <taxon>Metazoa</taxon>
        <taxon>Spiralia</taxon>
        <taxon>Lophotrochozoa</taxon>
        <taxon>Mollusca</taxon>
        <taxon>Gastropoda</taxon>
        <taxon>Heterobranchia</taxon>
        <taxon>Euthyneura</taxon>
        <taxon>Panpulmonata</taxon>
        <taxon>Hygrophila</taxon>
        <taxon>Lymnaeoidea</taxon>
        <taxon>Planorbidae</taxon>
        <taxon>Biomphalaria</taxon>
    </lineage>
</organism>
<evidence type="ECO:0000256" key="1">
    <source>
        <dbReference type="SAM" id="SignalP"/>
    </source>
</evidence>
<evidence type="ECO:0000313" key="2">
    <source>
        <dbReference type="EnsemblMetazoa" id="BGLB022184-PA"/>
    </source>
</evidence>
<feature type="signal peptide" evidence="1">
    <location>
        <begin position="1"/>
        <end position="22"/>
    </location>
</feature>
<dbReference type="AlphaFoldDB" id="A0A2C9KPR7"/>
<evidence type="ECO:0000313" key="3">
    <source>
        <dbReference type="Proteomes" id="UP000076420"/>
    </source>
</evidence>
<reference evidence="2" key="1">
    <citation type="submission" date="2020-05" db="UniProtKB">
        <authorList>
            <consortium name="EnsemblMetazoa"/>
        </authorList>
    </citation>
    <scope>IDENTIFICATION</scope>
    <source>
        <strain evidence="2">BB02</strain>
    </source>
</reference>
<feature type="chain" id="PRO_5013107271" description="Secreted protein" evidence="1">
    <location>
        <begin position="23"/>
        <end position="112"/>
    </location>
</feature>
<dbReference type="VEuPathDB" id="VectorBase:BGLAX_051098"/>
<accession>A0A2C9KPR7</accession>
<gene>
    <name evidence="2" type="primary">106079345</name>
</gene>
<sequence>MRLVLSFGLVWAIAYVKHSARGLHTTNKFISPEDKIDFFCCGQRPLATDNGALEVAQRNGHVQEAIPHSHPSICSIRRVNNIYHKCSGVLVKNLAGKYFIITNWYYCVYDIG</sequence>
<proteinExistence type="predicted"/>
<dbReference type="EnsemblMetazoa" id="BGLB022184-RA">
    <property type="protein sequence ID" value="BGLB022184-PA"/>
    <property type="gene ID" value="BGLB022184"/>
</dbReference>
<dbReference type="Proteomes" id="UP000076420">
    <property type="component" value="Unassembled WGS sequence"/>
</dbReference>
<dbReference type="KEGG" id="bgt:106079345"/>